<evidence type="ECO:0000313" key="4">
    <source>
        <dbReference type="Proteomes" id="UP000507470"/>
    </source>
</evidence>
<organism evidence="3 4">
    <name type="scientific">Mytilus coruscus</name>
    <name type="common">Sea mussel</name>
    <dbReference type="NCBI Taxonomy" id="42192"/>
    <lineage>
        <taxon>Eukaryota</taxon>
        <taxon>Metazoa</taxon>
        <taxon>Spiralia</taxon>
        <taxon>Lophotrochozoa</taxon>
        <taxon>Mollusca</taxon>
        <taxon>Bivalvia</taxon>
        <taxon>Autobranchia</taxon>
        <taxon>Pteriomorphia</taxon>
        <taxon>Mytilida</taxon>
        <taxon>Mytiloidea</taxon>
        <taxon>Mytilidae</taxon>
        <taxon>Mytilinae</taxon>
        <taxon>Mytilus</taxon>
    </lineage>
</organism>
<reference evidence="3 4" key="1">
    <citation type="submission" date="2020-06" db="EMBL/GenBank/DDBJ databases">
        <authorList>
            <person name="Li R."/>
            <person name="Bekaert M."/>
        </authorList>
    </citation>
    <scope>NUCLEOTIDE SEQUENCE [LARGE SCALE GENOMIC DNA]</scope>
    <source>
        <strain evidence="4">wild</strain>
    </source>
</reference>
<evidence type="ECO:0000256" key="2">
    <source>
        <dbReference type="SAM" id="Phobius"/>
    </source>
</evidence>
<feature type="region of interest" description="Disordered" evidence="1">
    <location>
        <begin position="512"/>
        <end position="534"/>
    </location>
</feature>
<feature type="transmembrane region" description="Helical" evidence="2">
    <location>
        <begin position="267"/>
        <end position="284"/>
    </location>
</feature>
<feature type="transmembrane region" description="Helical" evidence="2">
    <location>
        <begin position="423"/>
        <end position="441"/>
    </location>
</feature>
<evidence type="ECO:0000256" key="1">
    <source>
        <dbReference type="SAM" id="MobiDB-lite"/>
    </source>
</evidence>
<protein>
    <submittedName>
        <fullName evidence="3">Uncharacterized protein</fullName>
    </submittedName>
</protein>
<dbReference type="OrthoDB" id="10488419at2759"/>
<keyword evidence="2" id="KW-0812">Transmembrane</keyword>
<feature type="transmembrane region" description="Helical" evidence="2">
    <location>
        <begin position="395"/>
        <end position="417"/>
    </location>
</feature>
<accession>A0A6J8AMH2</accession>
<feature type="transmembrane region" description="Helical" evidence="2">
    <location>
        <begin position="87"/>
        <end position="109"/>
    </location>
</feature>
<evidence type="ECO:0000313" key="3">
    <source>
        <dbReference type="EMBL" id="CAC5369967.1"/>
    </source>
</evidence>
<gene>
    <name evidence="3" type="ORF">MCOR_8974</name>
</gene>
<feature type="transmembrane region" description="Helical" evidence="2">
    <location>
        <begin position="243"/>
        <end position="261"/>
    </location>
</feature>
<feature type="compositionally biased region" description="Basic and acidic residues" evidence="1">
    <location>
        <begin position="521"/>
        <end position="534"/>
    </location>
</feature>
<dbReference type="EMBL" id="CACVKT020001634">
    <property type="protein sequence ID" value="CAC5369967.1"/>
    <property type="molecule type" value="Genomic_DNA"/>
</dbReference>
<sequence>MFGVEHVDVQLKHMSSECFFNSTEEQVHKDLIAFATKEFRLLENSSSDQRICSMYVDNINGRAEFYYKCCFRNANFSFECRIIEKTFWVNILFFAMTFIYIVAFLYSPLLIPTSWYKKNVVTFTFSLSKTIFISFTKKDTKSNVDHNTYILTNKDKEHMDNFKSKVSVLDKTNNKDKASCVYWDIKEVKIRLQDTKKTSSTFVPGSMFHFLYRTFVECRVKDHEYVEECCDAKCCPCYEDLKWLSFLQLFILMYVAIGVILNASQVVTYVTFAGILIFYAYNSIRQVLNKYERFSQTVFKYIMRNLKDLKCGLKNIALQLKLTEDRNALEPAEDCIAPSQSIVVENNKIMLSSEMPFVFFDDHGKPSINEEVFFKMCHINSNGAPGSLWGNYKKAFIHFFIIVLFLLLVATIVLAFGQSKGVTGTYLALATLGGGLIPLILRKYFFRSHDLCDCGTEQNLFWDEVKPMFTKYETSFEVDDIIGDIQNDPSFKNDSSENNEYKKINIKFPIESEDPTESDVPDQHKVIREVDTRV</sequence>
<dbReference type="AlphaFoldDB" id="A0A6J8AMH2"/>
<name>A0A6J8AMH2_MYTCO</name>
<keyword evidence="2" id="KW-0472">Membrane</keyword>
<dbReference type="Proteomes" id="UP000507470">
    <property type="component" value="Unassembled WGS sequence"/>
</dbReference>
<proteinExistence type="predicted"/>
<keyword evidence="2" id="KW-1133">Transmembrane helix</keyword>
<keyword evidence="4" id="KW-1185">Reference proteome</keyword>